<evidence type="ECO:0000256" key="3">
    <source>
        <dbReference type="ARBA" id="ARBA00022692"/>
    </source>
</evidence>
<dbReference type="Gene3D" id="1.20.1250.20">
    <property type="entry name" value="MFS general substrate transporter like domains"/>
    <property type="match status" value="1"/>
</dbReference>
<evidence type="ECO:0000256" key="4">
    <source>
        <dbReference type="ARBA" id="ARBA00022989"/>
    </source>
</evidence>
<sequence>MSSVTSSALKPEDEAKGEAAFSTDVVVALDDIPESEREVVLDTVEAYSQYTPAEYKKLLRKVDWVLLPLMWILYGTQQADKTSTSTQATFGLRTDTHLVGQQFSWLSTAFYLSYLVSEFPGNYVMQRVNIGTTLACVMFVWGVIVLCIAFAKNFTDLIILRVLQGAAECTISPAFLIITGAWYTTKEHTLRAIIWGTANAGFGIITSFANYGIGSHAQAHPGGLAPWKGISFFLGSLTIFLSFFAFFFLGTPREVRWLSKDEKRMAAARVVSNQTGSDRQKRGEWKWDQFWMTWRDPQTYFFFFVTLVNSLPNGGTTSFGNLVYVSFGFTSLETLSKGTVPQNIVSVAWFLLVGYITFKRKNLRFAFMMISVVPAFIGMLAMGLLPAGTHYRWIKWGMFLMTVTGNLPGLLIWTFLPSNVAGRTKKSVTATVLFVAYCAGNAIGAQIFQAKDAPRYTPALITCAAMYGLEFVLMGSWRAYYAYKNAQRRRAIAAKNLTQQEIDQAGRLNAEADMTDFENEFFLYDI</sequence>
<dbReference type="GO" id="GO:0022857">
    <property type="term" value="F:transmembrane transporter activity"/>
    <property type="evidence" value="ECO:0007669"/>
    <property type="project" value="InterPro"/>
</dbReference>
<feature type="transmembrane region" description="Helical" evidence="6">
    <location>
        <begin position="393"/>
        <end position="416"/>
    </location>
</feature>
<dbReference type="SUPFAM" id="SSF103473">
    <property type="entry name" value="MFS general substrate transporter"/>
    <property type="match status" value="1"/>
</dbReference>
<evidence type="ECO:0000256" key="6">
    <source>
        <dbReference type="SAM" id="Phobius"/>
    </source>
</evidence>
<dbReference type="GO" id="GO:0016020">
    <property type="term" value="C:membrane"/>
    <property type="evidence" value="ECO:0007669"/>
    <property type="project" value="UniProtKB-SubCell"/>
</dbReference>
<keyword evidence="2" id="KW-0813">Transport</keyword>
<dbReference type="PANTHER" id="PTHR43791">
    <property type="entry name" value="PERMEASE-RELATED"/>
    <property type="match status" value="1"/>
</dbReference>
<gene>
    <name evidence="7" type="ORF">PLICRDRAFT_167211</name>
</gene>
<keyword evidence="4 6" id="KW-1133">Transmembrane helix</keyword>
<comment type="subcellular location">
    <subcellularLocation>
        <location evidence="1">Membrane</location>
        <topology evidence="1">Multi-pass membrane protein</topology>
    </subcellularLocation>
</comment>
<feature type="transmembrane region" description="Helical" evidence="6">
    <location>
        <begin position="229"/>
        <end position="250"/>
    </location>
</feature>
<keyword evidence="3 6" id="KW-0812">Transmembrane</keyword>
<feature type="transmembrane region" description="Helical" evidence="6">
    <location>
        <begin position="340"/>
        <end position="358"/>
    </location>
</feature>
<dbReference type="Pfam" id="PF07690">
    <property type="entry name" value="MFS_1"/>
    <property type="match status" value="1"/>
</dbReference>
<name>A0A0C9SRN1_PLICR</name>
<evidence type="ECO:0000256" key="1">
    <source>
        <dbReference type="ARBA" id="ARBA00004141"/>
    </source>
</evidence>
<accession>A0A0C9SRN1</accession>
<keyword evidence="8" id="KW-1185">Reference proteome</keyword>
<feature type="transmembrane region" description="Helical" evidence="6">
    <location>
        <begin position="300"/>
        <end position="320"/>
    </location>
</feature>
<feature type="transmembrane region" description="Helical" evidence="6">
    <location>
        <begin position="128"/>
        <end position="151"/>
    </location>
</feature>
<proteinExistence type="predicted"/>
<feature type="transmembrane region" description="Helical" evidence="6">
    <location>
        <begin position="428"/>
        <end position="447"/>
    </location>
</feature>
<evidence type="ECO:0000313" key="7">
    <source>
        <dbReference type="EMBL" id="KII84837.1"/>
    </source>
</evidence>
<feature type="transmembrane region" description="Helical" evidence="6">
    <location>
        <begin position="157"/>
        <end position="178"/>
    </location>
</feature>
<evidence type="ECO:0000313" key="8">
    <source>
        <dbReference type="Proteomes" id="UP000053263"/>
    </source>
</evidence>
<protein>
    <recommendedName>
        <fullName evidence="9">MFS general substrate transporter</fullName>
    </recommendedName>
</protein>
<dbReference type="AlphaFoldDB" id="A0A0C9SRN1"/>
<evidence type="ECO:0008006" key="9">
    <source>
        <dbReference type="Google" id="ProtNLM"/>
    </source>
</evidence>
<evidence type="ECO:0000256" key="5">
    <source>
        <dbReference type="ARBA" id="ARBA00023136"/>
    </source>
</evidence>
<organism evidence="7 8">
    <name type="scientific">Plicaturopsis crispa FD-325 SS-3</name>
    <dbReference type="NCBI Taxonomy" id="944288"/>
    <lineage>
        <taxon>Eukaryota</taxon>
        <taxon>Fungi</taxon>
        <taxon>Dikarya</taxon>
        <taxon>Basidiomycota</taxon>
        <taxon>Agaricomycotina</taxon>
        <taxon>Agaricomycetes</taxon>
        <taxon>Agaricomycetidae</taxon>
        <taxon>Amylocorticiales</taxon>
        <taxon>Amylocorticiaceae</taxon>
        <taxon>Plicatura</taxon>
        <taxon>Plicaturopsis crispa</taxon>
    </lineage>
</organism>
<reference evidence="7 8" key="1">
    <citation type="submission" date="2014-06" db="EMBL/GenBank/DDBJ databases">
        <title>Evolutionary Origins and Diversification of the Mycorrhizal Mutualists.</title>
        <authorList>
            <consortium name="DOE Joint Genome Institute"/>
            <consortium name="Mycorrhizal Genomics Consortium"/>
            <person name="Kohler A."/>
            <person name="Kuo A."/>
            <person name="Nagy L.G."/>
            <person name="Floudas D."/>
            <person name="Copeland A."/>
            <person name="Barry K.W."/>
            <person name="Cichocki N."/>
            <person name="Veneault-Fourrey C."/>
            <person name="LaButti K."/>
            <person name="Lindquist E.A."/>
            <person name="Lipzen A."/>
            <person name="Lundell T."/>
            <person name="Morin E."/>
            <person name="Murat C."/>
            <person name="Riley R."/>
            <person name="Ohm R."/>
            <person name="Sun H."/>
            <person name="Tunlid A."/>
            <person name="Henrissat B."/>
            <person name="Grigoriev I.V."/>
            <person name="Hibbett D.S."/>
            <person name="Martin F."/>
        </authorList>
    </citation>
    <scope>NUCLEOTIDE SEQUENCE [LARGE SCALE GENOMIC DNA]</scope>
    <source>
        <strain evidence="7 8">FD-325 SS-3</strain>
    </source>
</reference>
<feature type="transmembrane region" description="Helical" evidence="6">
    <location>
        <begin position="459"/>
        <end position="480"/>
    </location>
</feature>
<dbReference type="InterPro" id="IPR036259">
    <property type="entry name" value="MFS_trans_sf"/>
</dbReference>
<dbReference type="EMBL" id="KN832569">
    <property type="protein sequence ID" value="KII84837.1"/>
    <property type="molecule type" value="Genomic_DNA"/>
</dbReference>
<dbReference type="Proteomes" id="UP000053263">
    <property type="component" value="Unassembled WGS sequence"/>
</dbReference>
<feature type="transmembrane region" description="Helical" evidence="6">
    <location>
        <begin position="365"/>
        <end position="387"/>
    </location>
</feature>
<dbReference type="OrthoDB" id="6730379at2759"/>
<dbReference type="HOGENOM" id="CLU_001265_0_5_1"/>
<dbReference type="InterPro" id="IPR011701">
    <property type="entry name" value="MFS"/>
</dbReference>
<dbReference type="PANTHER" id="PTHR43791:SF7">
    <property type="entry name" value="MAJOR FACILITATOR SUPERFAMILY (MFS) PROFILE DOMAIN-CONTAINING PROTEIN"/>
    <property type="match status" value="1"/>
</dbReference>
<evidence type="ECO:0000256" key="2">
    <source>
        <dbReference type="ARBA" id="ARBA00022448"/>
    </source>
</evidence>
<feature type="transmembrane region" description="Helical" evidence="6">
    <location>
        <begin position="190"/>
        <end position="209"/>
    </location>
</feature>
<keyword evidence="5 6" id="KW-0472">Membrane</keyword>